<evidence type="ECO:0000313" key="4">
    <source>
        <dbReference type="EMBL" id="CAI0381323.1"/>
    </source>
</evidence>
<evidence type="ECO:0000313" key="5">
    <source>
        <dbReference type="Proteomes" id="UP001154282"/>
    </source>
</evidence>
<dbReference type="AlphaFoldDB" id="A0AAV0H9V9"/>
<feature type="domain" description="DUF7733" evidence="3">
    <location>
        <begin position="52"/>
        <end position="251"/>
    </location>
</feature>
<keyword evidence="5" id="KW-1185">Reference proteome</keyword>
<feature type="compositionally biased region" description="Basic and acidic residues" evidence="1">
    <location>
        <begin position="258"/>
        <end position="270"/>
    </location>
</feature>
<organism evidence="4 5">
    <name type="scientific">Linum tenue</name>
    <dbReference type="NCBI Taxonomy" id="586396"/>
    <lineage>
        <taxon>Eukaryota</taxon>
        <taxon>Viridiplantae</taxon>
        <taxon>Streptophyta</taxon>
        <taxon>Embryophyta</taxon>
        <taxon>Tracheophyta</taxon>
        <taxon>Spermatophyta</taxon>
        <taxon>Magnoliopsida</taxon>
        <taxon>eudicotyledons</taxon>
        <taxon>Gunneridae</taxon>
        <taxon>Pentapetalae</taxon>
        <taxon>rosids</taxon>
        <taxon>fabids</taxon>
        <taxon>Malpighiales</taxon>
        <taxon>Linaceae</taxon>
        <taxon>Linum</taxon>
    </lineage>
</organism>
<keyword evidence="2" id="KW-1133">Transmembrane helix</keyword>
<name>A0AAV0H9V9_9ROSI</name>
<dbReference type="Proteomes" id="UP001154282">
    <property type="component" value="Unassembled WGS sequence"/>
</dbReference>
<comment type="caution">
    <text evidence="4">The sequence shown here is derived from an EMBL/GenBank/DDBJ whole genome shotgun (WGS) entry which is preliminary data.</text>
</comment>
<dbReference type="PANTHER" id="PTHR33829">
    <property type="entry name" value="OSJNBA0044M19.10 PROTEIN"/>
    <property type="match status" value="1"/>
</dbReference>
<accession>A0AAV0H9V9</accession>
<keyword evidence="2" id="KW-0472">Membrane</keyword>
<feature type="transmembrane region" description="Helical" evidence="2">
    <location>
        <begin position="76"/>
        <end position="94"/>
    </location>
</feature>
<dbReference type="InterPro" id="IPR056635">
    <property type="entry name" value="DUF7733"/>
</dbReference>
<feature type="region of interest" description="Disordered" evidence="1">
    <location>
        <begin position="258"/>
        <end position="283"/>
    </location>
</feature>
<feature type="transmembrane region" description="Helical" evidence="2">
    <location>
        <begin position="114"/>
        <end position="132"/>
    </location>
</feature>
<sequence length="283" mass="31029">MSGVSLAVGARPDQPTATAGESTSSTKSGPKQPPPSQLQQQTMMGGLMGSLRVIELQLVAFIMVFSLSGLVPVLDLVFPLFISAYLIVLSRLVFPSPRGRGGATSEIFQGSRLFRLYVILGTAVGLFLPLAYVLGGFARGDNSAVRSATPHLFLLSCQILTENLVSGLSLFSPPIRALVPLMYTVRRVFVILDWTQDVWFQKTLAPNADIAEVGWYWFGKGLAAANLSYFSINLLCFLIPRFLPRAFEKYFNDRDNGEEMHSKMAEDKRSAAAKSQQPEKKSD</sequence>
<feature type="transmembrane region" description="Helical" evidence="2">
    <location>
        <begin position="53"/>
        <end position="70"/>
    </location>
</feature>
<keyword evidence="2" id="KW-0812">Transmembrane</keyword>
<evidence type="ECO:0000256" key="1">
    <source>
        <dbReference type="SAM" id="MobiDB-lite"/>
    </source>
</evidence>
<feature type="transmembrane region" description="Helical" evidence="2">
    <location>
        <begin position="215"/>
        <end position="239"/>
    </location>
</feature>
<dbReference type="Pfam" id="PF24867">
    <property type="entry name" value="DUF7733"/>
    <property type="match status" value="1"/>
</dbReference>
<evidence type="ECO:0000256" key="2">
    <source>
        <dbReference type="SAM" id="Phobius"/>
    </source>
</evidence>
<evidence type="ECO:0000259" key="3">
    <source>
        <dbReference type="Pfam" id="PF24867"/>
    </source>
</evidence>
<proteinExistence type="predicted"/>
<gene>
    <name evidence="4" type="ORF">LITE_LOCUS3101</name>
</gene>
<feature type="region of interest" description="Disordered" evidence="1">
    <location>
        <begin position="1"/>
        <end position="39"/>
    </location>
</feature>
<protein>
    <recommendedName>
        <fullName evidence="3">DUF7733 domain-containing protein</fullName>
    </recommendedName>
</protein>
<dbReference type="EMBL" id="CAMGYJ010000002">
    <property type="protein sequence ID" value="CAI0381323.1"/>
    <property type="molecule type" value="Genomic_DNA"/>
</dbReference>
<dbReference type="PANTHER" id="PTHR33829:SF2">
    <property type="entry name" value="OS04G0386700 PROTEIN"/>
    <property type="match status" value="1"/>
</dbReference>
<reference evidence="4" key="1">
    <citation type="submission" date="2022-08" db="EMBL/GenBank/DDBJ databases">
        <authorList>
            <person name="Gutierrez-Valencia J."/>
        </authorList>
    </citation>
    <scope>NUCLEOTIDE SEQUENCE</scope>
</reference>